<feature type="domain" description="Metallo-beta-lactamase" evidence="1">
    <location>
        <begin position="26"/>
        <end position="197"/>
    </location>
</feature>
<dbReference type="eggNOG" id="COG0491">
    <property type="taxonomic scope" value="Bacteria"/>
</dbReference>
<dbReference type="EMBL" id="CP000859">
    <property type="protein sequence ID" value="ABW67552.1"/>
    <property type="molecule type" value="Genomic_DNA"/>
</dbReference>
<reference evidence="2 3" key="1">
    <citation type="submission" date="2007-10" db="EMBL/GenBank/DDBJ databases">
        <title>Complete sequence of Desulfococcus oleovorans Hxd3.</title>
        <authorList>
            <consortium name="US DOE Joint Genome Institute"/>
            <person name="Copeland A."/>
            <person name="Lucas S."/>
            <person name="Lapidus A."/>
            <person name="Barry K."/>
            <person name="Glavina del Rio T."/>
            <person name="Dalin E."/>
            <person name="Tice H."/>
            <person name="Pitluck S."/>
            <person name="Kiss H."/>
            <person name="Brettin T."/>
            <person name="Bruce D."/>
            <person name="Detter J.C."/>
            <person name="Han C."/>
            <person name="Schmutz J."/>
            <person name="Larimer F."/>
            <person name="Land M."/>
            <person name="Hauser L."/>
            <person name="Kyrpides N."/>
            <person name="Kim E."/>
            <person name="Wawrik B."/>
            <person name="Richardson P."/>
        </authorList>
    </citation>
    <scope>NUCLEOTIDE SEQUENCE [LARGE SCALE GENOMIC DNA]</scope>
    <source>
        <strain evidence="3">DSM 6200 / JCM 39069 / Hxd3</strain>
    </source>
</reference>
<evidence type="ECO:0000259" key="1">
    <source>
        <dbReference type="SMART" id="SM00849"/>
    </source>
</evidence>
<dbReference type="PANTHER" id="PTHR23131:SF0">
    <property type="entry name" value="ENDORIBONUCLEASE LACTB2"/>
    <property type="match status" value="1"/>
</dbReference>
<sequence length="271" mass="30328">MNIFRKKMFGPVVAYEAGYGPVGRPLMTVHFYRTGNVLIDTGQNHMRKTITAALAKEDVCAILLTHYHEDHSGNARILSLQHGVPVLGHFLTAEKLKTEYSIFPYQRLIWGKTDPVAVSPLPAVVDAGDCTLTPVHTPGHSKDHTVFLDADNGRLFSGDLYLGDRIKYFRADETFVDQLASLRRVLTLDFDWLLCAHRPCIGNGKAHIQRKLAFLEDLQGEVLGLVEKGDDADAVIQRMKDREVRFIKWLCMGNVSFANMVRAIIREAGPA</sequence>
<dbReference type="STRING" id="96561.Dole_1748"/>
<dbReference type="SMART" id="SM00849">
    <property type="entry name" value="Lactamase_B"/>
    <property type="match status" value="1"/>
</dbReference>
<dbReference type="AlphaFoldDB" id="A9A0S7"/>
<dbReference type="OrthoDB" id="9802248at2"/>
<dbReference type="Pfam" id="PF00753">
    <property type="entry name" value="Lactamase_B"/>
    <property type="match status" value="1"/>
</dbReference>
<dbReference type="Proteomes" id="UP000008561">
    <property type="component" value="Chromosome"/>
</dbReference>
<dbReference type="RefSeq" id="WP_012175168.1">
    <property type="nucleotide sequence ID" value="NC_009943.1"/>
</dbReference>
<dbReference type="InterPro" id="IPR001279">
    <property type="entry name" value="Metallo-B-lactamas"/>
</dbReference>
<evidence type="ECO:0000313" key="2">
    <source>
        <dbReference type="EMBL" id="ABW67552.1"/>
    </source>
</evidence>
<organism evidence="2 3">
    <name type="scientific">Desulfosudis oleivorans (strain DSM 6200 / JCM 39069 / Hxd3)</name>
    <name type="common">Desulfococcus oleovorans</name>
    <dbReference type="NCBI Taxonomy" id="96561"/>
    <lineage>
        <taxon>Bacteria</taxon>
        <taxon>Pseudomonadati</taxon>
        <taxon>Thermodesulfobacteriota</taxon>
        <taxon>Desulfobacteria</taxon>
        <taxon>Desulfobacterales</taxon>
        <taxon>Desulfosudaceae</taxon>
        <taxon>Desulfosudis</taxon>
    </lineage>
</organism>
<dbReference type="PANTHER" id="PTHR23131">
    <property type="entry name" value="ENDORIBONUCLEASE LACTB2"/>
    <property type="match status" value="1"/>
</dbReference>
<dbReference type="KEGG" id="dol:Dole_1748"/>
<dbReference type="InterPro" id="IPR050662">
    <property type="entry name" value="Sec-metab_biosynth-thioest"/>
</dbReference>
<evidence type="ECO:0000313" key="3">
    <source>
        <dbReference type="Proteomes" id="UP000008561"/>
    </source>
</evidence>
<accession>A9A0S7</accession>
<protein>
    <submittedName>
        <fullName evidence="2">Beta-lactamase domain protein</fullName>
    </submittedName>
</protein>
<gene>
    <name evidence="2" type="ordered locus">Dole_1748</name>
</gene>
<dbReference type="SUPFAM" id="SSF56281">
    <property type="entry name" value="Metallo-hydrolase/oxidoreductase"/>
    <property type="match status" value="1"/>
</dbReference>
<dbReference type="InterPro" id="IPR036866">
    <property type="entry name" value="RibonucZ/Hydroxyglut_hydro"/>
</dbReference>
<dbReference type="HOGENOM" id="CLU_071018_0_0_7"/>
<keyword evidence="3" id="KW-1185">Reference proteome</keyword>
<name>A9A0S7_DESOH</name>
<dbReference type="Gene3D" id="3.60.15.10">
    <property type="entry name" value="Ribonuclease Z/Hydroxyacylglutathione hydrolase-like"/>
    <property type="match status" value="1"/>
</dbReference>
<proteinExistence type="predicted"/>